<proteinExistence type="predicted"/>
<keyword evidence="3" id="KW-1185">Reference proteome</keyword>
<evidence type="ECO:0000313" key="2">
    <source>
        <dbReference type="EMBL" id="KAG2490600.1"/>
    </source>
</evidence>
<sequence>MSEAVRAWHSSLFGQEESADCVLKFVVDGGGSEPPPKRLRMEDGERSQAVSMGNPLPGHLLILRPGSSFLKSQAERWAGEQTAGAKLELRVPLEDAGDYPYALSAVRFIYTGELDVGDVAGLVRVRRLTAFLGVEGCPKAADAALVELARSRLSGVAELYACRQLLPDPDHDPAAAELRPRLRAACRERLVEETGSLAAGATFSVLGTTGGSVKEVKLGEVLAWAFPDAPSVLSDPAARKQLLALSAAALEALLSSEGFGTDVEDTVLLLLAYWLKANRATSQEAKQRLCKCILLSCLSDTYTFAILPLLSWFPISPPELRFLQQYRYASPGPYKSRLDEAARGVGYDITSPWYSDSPRPRGRADAGVAYEWSIPEQKLEAELAKLTAEDAAARHLQVNCIFANGASRLCAAGLQWYPGLSLHPGKDAAGCFLYNALPPALGINAADARTLVVAVCPGRCSCDGSLGPYLHLHDGRISGSLTWRDCEEEPGSVAGMAAATGEQ</sequence>
<comment type="caution">
    <text evidence="2">The sequence shown here is derived from an EMBL/GenBank/DDBJ whole genome shotgun (WGS) entry which is preliminary data.</text>
</comment>
<dbReference type="EMBL" id="JAEHOE010000060">
    <property type="protein sequence ID" value="KAG2490600.1"/>
    <property type="molecule type" value="Genomic_DNA"/>
</dbReference>
<protein>
    <recommendedName>
        <fullName evidence="1">BACK domain-containing protein</fullName>
    </recommendedName>
</protein>
<evidence type="ECO:0000259" key="1">
    <source>
        <dbReference type="Pfam" id="PF07707"/>
    </source>
</evidence>
<organism evidence="2 3">
    <name type="scientific">Edaphochlamys debaryana</name>
    <dbReference type="NCBI Taxonomy" id="47281"/>
    <lineage>
        <taxon>Eukaryota</taxon>
        <taxon>Viridiplantae</taxon>
        <taxon>Chlorophyta</taxon>
        <taxon>core chlorophytes</taxon>
        <taxon>Chlorophyceae</taxon>
        <taxon>CS clade</taxon>
        <taxon>Chlamydomonadales</taxon>
        <taxon>Chlamydomonadales incertae sedis</taxon>
        <taxon>Edaphochlamys</taxon>
    </lineage>
</organism>
<feature type="domain" description="BACK" evidence="1">
    <location>
        <begin position="239"/>
        <end position="302"/>
    </location>
</feature>
<gene>
    <name evidence="2" type="ORF">HYH03_010993</name>
</gene>
<dbReference type="AlphaFoldDB" id="A0A836BVL9"/>
<reference evidence="2" key="1">
    <citation type="journal article" date="2020" name="bioRxiv">
        <title>Comparative genomics of Chlamydomonas.</title>
        <authorList>
            <person name="Craig R.J."/>
            <person name="Hasan A.R."/>
            <person name="Ness R.W."/>
            <person name="Keightley P.D."/>
        </authorList>
    </citation>
    <scope>NUCLEOTIDE SEQUENCE</scope>
    <source>
        <strain evidence="2">CCAP 11/70</strain>
    </source>
</reference>
<evidence type="ECO:0000313" key="3">
    <source>
        <dbReference type="Proteomes" id="UP000612055"/>
    </source>
</evidence>
<dbReference type="InterPro" id="IPR011705">
    <property type="entry name" value="BACK"/>
</dbReference>
<dbReference type="OrthoDB" id="538655at2759"/>
<dbReference type="Pfam" id="PF07707">
    <property type="entry name" value="BACK"/>
    <property type="match status" value="1"/>
</dbReference>
<dbReference type="Proteomes" id="UP000612055">
    <property type="component" value="Unassembled WGS sequence"/>
</dbReference>
<accession>A0A836BVL9</accession>
<name>A0A836BVL9_9CHLO</name>